<protein>
    <recommendedName>
        <fullName evidence="4">Lipoprotein</fullName>
    </recommendedName>
</protein>
<keyword evidence="1" id="KW-0472">Membrane</keyword>
<evidence type="ECO:0000256" key="1">
    <source>
        <dbReference type="SAM" id="Phobius"/>
    </source>
</evidence>
<dbReference type="Proteomes" id="UP000638986">
    <property type="component" value="Unassembled WGS sequence"/>
</dbReference>
<reference evidence="2 3" key="1">
    <citation type="submission" date="2020-11" db="EMBL/GenBank/DDBJ databases">
        <title>Enhanced detection system for hospital associated transmission using whole genome sequencing surveillance.</title>
        <authorList>
            <person name="Harrison L.H."/>
            <person name="Van Tyne D."/>
            <person name="Marsh J.W."/>
            <person name="Griffith M.P."/>
            <person name="Snyder D.J."/>
            <person name="Cooper V.S."/>
            <person name="Mustapha M."/>
        </authorList>
    </citation>
    <scope>NUCLEOTIDE SEQUENCE [LARGE SCALE GENOMIC DNA]</scope>
    <source>
        <strain evidence="2 3">PSB00013</strain>
    </source>
</reference>
<sequence length="60" mass="6470">MKQIMFSLLAVILAGCGLFCIEYDPHDPQLIIEGTALLVLAVVYVIEGHKEAQAPKDTAA</sequence>
<proteinExistence type="predicted"/>
<organism evidence="2 3">
    <name type="scientific">Pseudomonas luteola</name>
    <dbReference type="NCBI Taxonomy" id="47886"/>
    <lineage>
        <taxon>Bacteria</taxon>
        <taxon>Pseudomonadati</taxon>
        <taxon>Pseudomonadota</taxon>
        <taxon>Gammaproteobacteria</taxon>
        <taxon>Pseudomonadales</taxon>
        <taxon>Pseudomonadaceae</taxon>
        <taxon>Pseudomonas</taxon>
    </lineage>
</organism>
<name>A0ABS0MV18_PSELU</name>
<comment type="caution">
    <text evidence="2">The sequence shown here is derived from an EMBL/GenBank/DDBJ whole genome shotgun (WGS) entry which is preliminary data.</text>
</comment>
<dbReference type="PROSITE" id="PS51257">
    <property type="entry name" value="PROKAR_LIPOPROTEIN"/>
    <property type="match status" value="1"/>
</dbReference>
<evidence type="ECO:0000313" key="3">
    <source>
        <dbReference type="Proteomes" id="UP000638986"/>
    </source>
</evidence>
<evidence type="ECO:0000313" key="2">
    <source>
        <dbReference type="EMBL" id="MBH3440556.1"/>
    </source>
</evidence>
<accession>A0ABS0MV18</accession>
<dbReference type="EMBL" id="JADTXM010000012">
    <property type="protein sequence ID" value="MBH3440556.1"/>
    <property type="molecule type" value="Genomic_DNA"/>
</dbReference>
<feature type="transmembrane region" description="Helical" evidence="1">
    <location>
        <begin position="30"/>
        <end position="46"/>
    </location>
</feature>
<keyword evidence="1" id="KW-1133">Transmembrane helix</keyword>
<gene>
    <name evidence="2" type="ORF">I5Q09_17880</name>
</gene>
<dbReference type="RefSeq" id="WP_197872954.1">
    <property type="nucleotide sequence ID" value="NZ_JADTXM010000012.1"/>
</dbReference>
<evidence type="ECO:0008006" key="4">
    <source>
        <dbReference type="Google" id="ProtNLM"/>
    </source>
</evidence>
<keyword evidence="1" id="KW-0812">Transmembrane</keyword>